<dbReference type="InterPro" id="IPR001223">
    <property type="entry name" value="Glyco_hydro18_cat"/>
</dbReference>
<dbReference type="PROSITE" id="PS51910">
    <property type="entry name" value="GH18_2"/>
    <property type="match status" value="1"/>
</dbReference>
<keyword evidence="5 11" id="KW-0378">Hydrolase</keyword>
<evidence type="ECO:0000256" key="1">
    <source>
        <dbReference type="ARBA" id="ARBA00000822"/>
    </source>
</evidence>
<dbReference type="GO" id="GO:0006032">
    <property type="term" value="P:chitin catabolic process"/>
    <property type="evidence" value="ECO:0007669"/>
    <property type="project" value="UniProtKB-KW"/>
</dbReference>
<evidence type="ECO:0000256" key="10">
    <source>
        <dbReference type="ARBA" id="ARBA00023326"/>
    </source>
</evidence>
<accession>A0A9W9JFP1</accession>
<keyword evidence="10" id="KW-0624">Polysaccharide degradation</keyword>
<dbReference type="Gene3D" id="3.10.50.10">
    <property type="match status" value="1"/>
</dbReference>
<dbReference type="EC" id="3.2.1.14" evidence="3"/>
<evidence type="ECO:0000313" key="13">
    <source>
        <dbReference type="EMBL" id="KAJ5195437.1"/>
    </source>
</evidence>
<dbReference type="Pfam" id="PF00704">
    <property type="entry name" value="Glyco_hydro_18"/>
    <property type="match status" value="1"/>
</dbReference>
<reference evidence="13" key="2">
    <citation type="journal article" date="2023" name="IMA Fungus">
        <title>Comparative genomic study of the Penicillium genus elucidates a diverse pangenome and 15 lateral gene transfer events.</title>
        <authorList>
            <person name="Petersen C."/>
            <person name="Sorensen T."/>
            <person name="Nielsen M.R."/>
            <person name="Sondergaard T.E."/>
            <person name="Sorensen J.L."/>
            <person name="Fitzpatrick D.A."/>
            <person name="Frisvad J.C."/>
            <person name="Nielsen K.L."/>
        </authorList>
    </citation>
    <scope>NUCLEOTIDE SEQUENCE</scope>
    <source>
        <strain evidence="13">IBT 15544</strain>
    </source>
</reference>
<comment type="catalytic activity">
    <reaction evidence="1">
        <text>Random endo-hydrolysis of N-acetyl-beta-D-glucosaminide (1-&gt;4)-beta-linkages in chitin and chitodextrins.</text>
        <dbReference type="EC" id="3.2.1.14"/>
    </reaction>
</comment>
<dbReference type="InterPro" id="IPR053214">
    <property type="entry name" value="LysM12-like"/>
</dbReference>
<gene>
    <name evidence="13" type="ORF">N7498_008875</name>
</gene>
<dbReference type="Gene3D" id="3.20.20.80">
    <property type="entry name" value="Glycosidases"/>
    <property type="match status" value="1"/>
</dbReference>
<dbReference type="OrthoDB" id="73875at2759"/>
<dbReference type="PROSITE" id="PS01095">
    <property type="entry name" value="GH18_1"/>
    <property type="match status" value="1"/>
</dbReference>
<reference evidence="13" key="1">
    <citation type="submission" date="2022-12" db="EMBL/GenBank/DDBJ databases">
        <authorList>
            <person name="Petersen C."/>
        </authorList>
    </citation>
    <scope>NUCLEOTIDE SEQUENCE</scope>
    <source>
        <strain evidence="13">IBT 15544</strain>
    </source>
</reference>
<dbReference type="GO" id="GO:0008061">
    <property type="term" value="F:chitin binding"/>
    <property type="evidence" value="ECO:0007669"/>
    <property type="project" value="UniProtKB-KW"/>
</dbReference>
<dbReference type="EMBL" id="JAPQKR010000015">
    <property type="protein sequence ID" value="KAJ5195437.1"/>
    <property type="molecule type" value="Genomic_DNA"/>
</dbReference>
<evidence type="ECO:0000256" key="5">
    <source>
        <dbReference type="ARBA" id="ARBA00022801"/>
    </source>
</evidence>
<evidence type="ECO:0000256" key="3">
    <source>
        <dbReference type="ARBA" id="ARBA00012729"/>
    </source>
</evidence>
<dbReference type="InterPro" id="IPR029070">
    <property type="entry name" value="Chitinase_insertion_sf"/>
</dbReference>
<keyword evidence="8" id="KW-0119">Carbohydrate metabolism</keyword>
<proteinExistence type="inferred from homology"/>
<evidence type="ECO:0000256" key="8">
    <source>
        <dbReference type="ARBA" id="ARBA00023277"/>
    </source>
</evidence>
<keyword evidence="6" id="KW-0146">Chitin degradation</keyword>
<feature type="domain" description="GH18" evidence="12">
    <location>
        <begin position="104"/>
        <end position="471"/>
    </location>
</feature>
<comment type="similarity">
    <text evidence="2">Belongs to the glycosyl hydrolase 18 family. Chitinase class V subfamily.</text>
</comment>
<evidence type="ECO:0000256" key="4">
    <source>
        <dbReference type="ARBA" id="ARBA00022669"/>
    </source>
</evidence>
<keyword evidence="4" id="KW-0147">Chitin-binding</keyword>
<evidence type="ECO:0000256" key="9">
    <source>
        <dbReference type="ARBA" id="ARBA00023295"/>
    </source>
</evidence>
<dbReference type="SUPFAM" id="SSF51445">
    <property type="entry name" value="(Trans)glycosidases"/>
    <property type="match status" value="1"/>
</dbReference>
<evidence type="ECO:0000256" key="11">
    <source>
        <dbReference type="RuleBase" id="RU000489"/>
    </source>
</evidence>
<dbReference type="InterPro" id="IPR011583">
    <property type="entry name" value="Chitinase_II/V-like_cat"/>
</dbReference>
<dbReference type="PANTHER" id="PTHR47700:SF2">
    <property type="entry name" value="CHITINASE"/>
    <property type="match status" value="1"/>
</dbReference>
<dbReference type="SUPFAM" id="SSF54556">
    <property type="entry name" value="Chitinase insertion domain"/>
    <property type="match status" value="1"/>
</dbReference>
<sequence>MDNALCGPQVNYPLSLNLTYANLMVQKVPGTIQPDGPVSNWTNLNPCPLNACCDIWGQCGITPEFCTSSPADTGNPGTARRGTNGCISNCGTKITNNNEPVLSPRRIGYFEAWNKQRECLNMDISKLDNNGYYSAVHWAFANITTDWKVDVSGQQEQFDGMLKLTLIDKVLSFGGWGFSTSGYTYSILRSGVKDGNRQIFAKNVVDFITKYNLDGVDFDWEYPGAQDIRGVPPDSPDSGANYLEFLKLVRQQLPSGKTLSIAAPASYWYLRNFPIKEISEVVDYIVYMTYDLHGQWDYDKPTAASGCPAGGCLRSQVNKTETAYALSMITKAGVPAKQIIMGLPLYGRSFKLAEAGCTGPNCHFTGPLSGATLGVCTNTAGYISNYEIFTWLSQDQNSDIYGNISISQYEDEGDVVIFNETDWISWLSPESYVARREWGDSLNFGGTSDWAVDLNQTYASNGTGSEVDSGYDDDYQLCDYSWTYDSLEELSSAATDMRTDCVAFYTLKVLIKMLDTAYDNFTNVNNGYDEMFTYYVEYMNDLVPQILYTKLMFVGDGGNPAGTELVGAMPVFGEGMNYFDCTFPDGKNYPCGEFSSRTDSYFDFPANGAATRLTLTDSDGWSAKLTDEGIDSSYVEFGDHTRKQYYTGPRGNREYDYNFNNFPIQNTSMVVPNPKDIVSQVIPNIPNLRSQMKATLLDIMLGQWINGSISNAAEAYSSPVFMLMQGVNGMAQAKQIGEDEKNLKGQEAESKKRNFILTIVSVVLIFVPIIGEEAAAAAGLATLARSCAIAGEAGNVGLAIYDTVQNPQSAFVNIIGSLIGVGSIAKVARDGPGLDSVARIRQGMKATEISNLGKIFKSNSDTLDTIMKVCRIK</sequence>
<dbReference type="CDD" id="cd00035">
    <property type="entry name" value="ChtBD1"/>
    <property type="match status" value="1"/>
</dbReference>
<dbReference type="Proteomes" id="UP001150904">
    <property type="component" value="Unassembled WGS sequence"/>
</dbReference>
<dbReference type="InterPro" id="IPR001579">
    <property type="entry name" value="Glyco_hydro_18_chit_AS"/>
</dbReference>
<dbReference type="SUPFAM" id="SSF57016">
    <property type="entry name" value="Plant lectins/antimicrobial peptides"/>
    <property type="match status" value="1"/>
</dbReference>
<keyword evidence="9 11" id="KW-0326">Glycosidase</keyword>
<keyword evidence="7" id="KW-0843">Virulence</keyword>
<dbReference type="InterPro" id="IPR017853">
    <property type="entry name" value="GH"/>
</dbReference>
<dbReference type="GO" id="GO:0008843">
    <property type="term" value="F:endochitinase activity"/>
    <property type="evidence" value="ECO:0007669"/>
    <property type="project" value="UniProtKB-EC"/>
</dbReference>
<dbReference type="CDD" id="cd02878">
    <property type="entry name" value="GH18_zymocin_alpha"/>
    <property type="match status" value="1"/>
</dbReference>
<organism evidence="13 14">
    <name type="scientific">Penicillium cinerascens</name>
    <dbReference type="NCBI Taxonomy" id="70096"/>
    <lineage>
        <taxon>Eukaryota</taxon>
        <taxon>Fungi</taxon>
        <taxon>Dikarya</taxon>
        <taxon>Ascomycota</taxon>
        <taxon>Pezizomycotina</taxon>
        <taxon>Eurotiomycetes</taxon>
        <taxon>Eurotiomycetidae</taxon>
        <taxon>Eurotiales</taxon>
        <taxon>Aspergillaceae</taxon>
        <taxon>Penicillium</taxon>
    </lineage>
</organism>
<dbReference type="RefSeq" id="XP_058305925.1">
    <property type="nucleotide sequence ID" value="XM_058455937.1"/>
</dbReference>
<protein>
    <recommendedName>
        <fullName evidence="3">chitinase</fullName>
        <ecNumber evidence="3">3.2.1.14</ecNumber>
    </recommendedName>
</protein>
<evidence type="ECO:0000259" key="12">
    <source>
        <dbReference type="PROSITE" id="PS51910"/>
    </source>
</evidence>
<dbReference type="PANTHER" id="PTHR47700">
    <property type="entry name" value="V CHITINASE, PUTATIVE (AFU_ORTHOLOGUE AFUA_6G13720)-RELATED"/>
    <property type="match status" value="1"/>
</dbReference>
<evidence type="ECO:0000313" key="14">
    <source>
        <dbReference type="Proteomes" id="UP001150904"/>
    </source>
</evidence>
<dbReference type="InterPro" id="IPR036861">
    <property type="entry name" value="Endochitinase-like_sf"/>
</dbReference>
<dbReference type="AlphaFoldDB" id="A0A9W9JFP1"/>
<evidence type="ECO:0000256" key="6">
    <source>
        <dbReference type="ARBA" id="ARBA00023024"/>
    </source>
</evidence>
<comment type="caution">
    <text evidence="13">The sequence shown here is derived from an EMBL/GenBank/DDBJ whole genome shotgun (WGS) entry which is preliminary data.</text>
</comment>
<dbReference type="SMART" id="SM00636">
    <property type="entry name" value="Glyco_18"/>
    <property type="match status" value="1"/>
</dbReference>
<evidence type="ECO:0000256" key="2">
    <source>
        <dbReference type="ARBA" id="ARBA00008682"/>
    </source>
</evidence>
<evidence type="ECO:0000256" key="7">
    <source>
        <dbReference type="ARBA" id="ARBA00023026"/>
    </source>
</evidence>
<dbReference type="GeneID" id="83183238"/>
<keyword evidence="14" id="KW-1185">Reference proteome</keyword>
<name>A0A9W9JFP1_9EURO</name>
<dbReference type="GO" id="GO:0000272">
    <property type="term" value="P:polysaccharide catabolic process"/>
    <property type="evidence" value="ECO:0007669"/>
    <property type="project" value="UniProtKB-KW"/>
</dbReference>